<keyword evidence="3" id="KW-1185">Reference proteome</keyword>
<proteinExistence type="predicted"/>
<accession>A0AAE0E4Y8</accession>
<gene>
    <name evidence="2" type="ORF">Dsin_015643</name>
</gene>
<name>A0AAE0E4Y8_9ROSI</name>
<reference evidence="2" key="1">
    <citation type="journal article" date="2023" name="Plant J.">
        <title>Genome sequences and population genomics provide insights into the demographic history, inbreeding, and mutation load of two 'living fossil' tree species of Dipteronia.</title>
        <authorList>
            <person name="Feng Y."/>
            <person name="Comes H.P."/>
            <person name="Chen J."/>
            <person name="Zhu S."/>
            <person name="Lu R."/>
            <person name="Zhang X."/>
            <person name="Li P."/>
            <person name="Qiu J."/>
            <person name="Olsen K.M."/>
            <person name="Qiu Y."/>
        </authorList>
    </citation>
    <scope>NUCLEOTIDE SEQUENCE</scope>
    <source>
        <strain evidence="2">NBL</strain>
    </source>
</reference>
<protein>
    <submittedName>
        <fullName evidence="2">Uncharacterized protein</fullName>
    </submittedName>
</protein>
<sequence>MHSYYDFDSNSNSKRSKSSRLKSIHRCAAKRWEENKRRWKCEWDRERLELDRKLKEQLNKNSSNMAQEIIHADVLKALSQALKKTEEAYLDIADKMLTENPELALMGSCDVDEMRRCLCDGCG</sequence>
<dbReference type="AlphaFoldDB" id="A0AAE0E4Y8"/>
<dbReference type="EMBL" id="JANJYJ010000005">
    <property type="protein sequence ID" value="KAK3210937.1"/>
    <property type="molecule type" value="Genomic_DNA"/>
</dbReference>
<organism evidence="2 3">
    <name type="scientific">Dipteronia sinensis</name>
    <dbReference type="NCBI Taxonomy" id="43782"/>
    <lineage>
        <taxon>Eukaryota</taxon>
        <taxon>Viridiplantae</taxon>
        <taxon>Streptophyta</taxon>
        <taxon>Embryophyta</taxon>
        <taxon>Tracheophyta</taxon>
        <taxon>Spermatophyta</taxon>
        <taxon>Magnoliopsida</taxon>
        <taxon>eudicotyledons</taxon>
        <taxon>Gunneridae</taxon>
        <taxon>Pentapetalae</taxon>
        <taxon>rosids</taxon>
        <taxon>malvids</taxon>
        <taxon>Sapindales</taxon>
        <taxon>Sapindaceae</taxon>
        <taxon>Hippocastanoideae</taxon>
        <taxon>Acereae</taxon>
        <taxon>Dipteronia</taxon>
    </lineage>
</organism>
<evidence type="ECO:0000256" key="1">
    <source>
        <dbReference type="SAM" id="MobiDB-lite"/>
    </source>
</evidence>
<comment type="caution">
    <text evidence="2">The sequence shown here is derived from an EMBL/GenBank/DDBJ whole genome shotgun (WGS) entry which is preliminary data.</text>
</comment>
<evidence type="ECO:0000313" key="2">
    <source>
        <dbReference type="EMBL" id="KAK3210937.1"/>
    </source>
</evidence>
<dbReference type="Proteomes" id="UP001281410">
    <property type="component" value="Unassembled WGS sequence"/>
</dbReference>
<evidence type="ECO:0000313" key="3">
    <source>
        <dbReference type="Proteomes" id="UP001281410"/>
    </source>
</evidence>
<feature type="region of interest" description="Disordered" evidence="1">
    <location>
        <begin position="1"/>
        <end position="22"/>
    </location>
</feature>